<evidence type="ECO:0000313" key="2">
    <source>
        <dbReference type="EMBL" id="QPG95389.1"/>
    </source>
</evidence>
<organism evidence="2 3">
    <name type="scientific">Epichloe festucae (strain Fl1)</name>
    <dbReference type="NCBI Taxonomy" id="877507"/>
    <lineage>
        <taxon>Eukaryota</taxon>
        <taxon>Fungi</taxon>
        <taxon>Dikarya</taxon>
        <taxon>Ascomycota</taxon>
        <taxon>Pezizomycotina</taxon>
        <taxon>Sordariomycetes</taxon>
        <taxon>Hypocreomycetidae</taxon>
        <taxon>Hypocreales</taxon>
        <taxon>Clavicipitaceae</taxon>
        <taxon>Epichloe</taxon>
    </lineage>
</organism>
<dbReference type="InterPro" id="IPR011009">
    <property type="entry name" value="Kinase-like_dom_sf"/>
</dbReference>
<evidence type="ECO:0008006" key="4">
    <source>
        <dbReference type="Google" id="ProtNLM"/>
    </source>
</evidence>
<dbReference type="OrthoDB" id="5245051at2759"/>
<sequence>MHITSSVRTQKTDAKGRDGSIDPFYTAVAQLSAFCLQACRGSDKPTLWKEGAIQRLKVWPQPYAEMRGGTPQEEESPQSTRSDSSYAGSITAAQELTVALRRTTRASCKPMAKLGANDTSDDDSGGDSNRRTHGLQPSLTVEIPGPKKRKDPPSGSEETRTSEELELEARPYCTQECMLGLKKKGLLDEKCPNVALHRCASKSMSHSIDAASLRELLREVLGRPVYRLRSVKFLDCEGKFGAIGSLFKLSLPHYGYTFVGKGTFAGAVKRLQHEEEVYTRIEPLQGHFFPVCLGCISVDTPLWFGKIIVEKPEPFEPIVHMLLMSWAGDELTSEDEFLPEQKGFRDLLSKYGVTHNDMRLPNFLRNHERGRIMLIDFDVATIQPPVQHKQVKRLSHKRKKQVAT</sequence>
<feature type="region of interest" description="Disordered" evidence="1">
    <location>
        <begin position="63"/>
        <end position="87"/>
    </location>
</feature>
<gene>
    <name evidence="2" type="ORF">C2857_000444</name>
</gene>
<name>A0A7S9KN44_EPIFF</name>
<evidence type="ECO:0000256" key="1">
    <source>
        <dbReference type="SAM" id="MobiDB-lite"/>
    </source>
</evidence>
<evidence type="ECO:0000313" key="3">
    <source>
        <dbReference type="Proteomes" id="UP000594364"/>
    </source>
</evidence>
<keyword evidence="3" id="KW-1185">Reference proteome</keyword>
<accession>A0A7S9KN44</accession>
<feature type="region of interest" description="Disordered" evidence="1">
    <location>
        <begin position="109"/>
        <end position="166"/>
    </location>
</feature>
<feature type="compositionally biased region" description="Basic and acidic residues" evidence="1">
    <location>
        <begin position="157"/>
        <end position="166"/>
    </location>
</feature>
<dbReference type="AlphaFoldDB" id="A0A7S9KN44"/>
<dbReference type="Proteomes" id="UP000594364">
    <property type="component" value="Chromosome 2"/>
</dbReference>
<dbReference type="SUPFAM" id="SSF56112">
    <property type="entry name" value="Protein kinase-like (PK-like)"/>
    <property type="match status" value="1"/>
</dbReference>
<feature type="compositionally biased region" description="Polar residues" evidence="1">
    <location>
        <begin position="77"/>
        <end position="87"/>
    </location>
</feature>
<proteinExistence type="predicted"/>
<dbReference type="EMBL" id="CP031386">
    <property type="protein sequence ID" value="QPG95389.1"/>
    <property type="molecule type" value="Genomic_DNA"/>
</dbReference>
<reference evidence="2 3" key="1">
    <citation type="journal article" date="2018" name="PLoS Genet.">
        <title>Repeat elements organise 3D genome structure and mediate transcription in the filamentous fungus Epichloe festucae.</title>
        <authorList>
            <person name="Winter D.J."/>
            <person name="Ganley A.R.D."/>
            <person name="Young C.A."/>
            <person name="Liachko I."/>
            <person name="Schardl C.L."/>
            <person name="Dupont P.Y."/>
            <person name="Berry D."/>
            <person name="Ram A."/>
            <person name="Scott B."/>
            <person name="Cox M.P."/>
        </authorList>
    </citation>
    <scope>NUCLEOTIDE SEQUENCE [LARGE SCALE GENOMIC DNA]</scope>
    <source>
        <strain evidence="2 3">Fl1</strain>
    </source>
</reference>
<protein>
    <recommendedName>
        <fullName evidence="4">Protein kinase domain-containing protein</fullName>
    </recommendedName>
</protein>